<dbReference type="Gene3D" id="1.10.10.10">
    <property type="entry name" value="Winged helix-like DNA-binding domain superfamily/Winged helix DNA-binding domain"/>
    <property type="match status" value="1"/>
</dbReference>
<dbReference type="SUPFAM" id="SSF52172">
    <property type="entry name" value="CheY-like"/>
    <property type="match status" value="1"/>
</dbReference>
<evidence type="ECO:0000256" key="1">
    <source>
        <dbReference type="SAM" id="MobiDB-lite"/>
    </source>
</evidence>
<gene>
    <name evidence="3" type="ORF">GCM10012287_34990</name>
</gene>
<sequence>MNHPAAPAETAETAETGHARERPDPRDPRNPKDPRTELEQLRRAMETRPVIDRAHGVLMATYGCTPDEAWQVLKSASQETNMKLRAVAGEITDTTQGRALSRAVRKAVWAALATLGKR</sequence>
<feature type="region of interest" description="Disordered" evidence="1">
    <location>
        <begin position="1"/>
        <end position="36"/>
    </location>
</feature>
<dbReference type="SMART" id="SM01012">
    <property type="entry name" value="ANTAR"/>
    <property type="match status" value="1"/>
</dbReference>
<dbReference type="Pfam" id="PF03861">
    <property type="entry name" value="ANTAR"/>
    <property type="match status" value="1"/>
</dbReference>
<dbReference type="Proteomes" id="UP000631535">
    <property type="component" value="Unassembled WGS sequence"/>
</dbReference>
<feature type="compositionally biased region" description="Low complexity" evidence="1">
    <location>
        <begin position="1"/>
        <end position="14"/>
    </location>
</feature>
<organism evidence="3 4">
    <name type="scientific">Streptomyces daqingensis</name>
    <dbReference type="NCBI Taxonomy" id="1472640"/>
    <lineage>
        <taxon>Bacteria</taxon>
        <taxon>Bacillati</taxon>
        <taxon>Actinomycetota</taxon>
        <taxon>Actinomycetes</taxon>
        <taxon>Kitasatosporales</taxon>
        <taxon>Streptomycetaceae</taxon>
        <taxon>Streptomyces</taxon>
    </lineage>
</organism>
<evidence type="ECO:0000259" key="2">
    <source>
        <dbReference type="PROSITE" id="PS50921"/>
    </source>
</evidence>
<comment type="caution">
    <text evidence="3">The sequence shown here is derived from an EMBL/GenBank/DDBJ whole genome shotgun (WGS) entry which is preliminary data.</text>
</comment>
<dbReference type="EMBL" id="BMMP01000011">
    <property type="protein sequence ID" value="GGO51900.1"/>
    <property type="molecule type" value="Genomic_DNA"/>
</dbReference>
<feature type="domain" description="ANTAR" evidence="2">
    <location>
        <begin position="31"/>
        <end position="92"/>
    </location>
</feature>
<accession>A0ABQ2MGP6</accession>
<feature type="compositionally biased region" description="Basic and acidic residues" evidence="1">
    <location>
        <begin position="15"/>
        <end position="36"/>
    </location>
</feature>
<evidence type="ECO:0000313" key="3">
    <source>
        <dbReference type="EMBL" id="GGO51900.1"/>
    </source>
</evidence>
<name>A0ABQ2MGP6_9ACTN</name>
<proteinExistence type="predicted"/>
<reference evidence="4" key="1">
    <citation type="journal article" date="2019" name="Int. J. Syst. Evol. Microbiol.">
        <title>The Global Catalogue of Microorganisms (GCM) 10K type strain sequencing project: providing services to taxonomists for standard genome sequencing and annotation.</title>
        <authorList>
            <consortium name="The Broad Institute Genomics Platform"/>
            <consortium name="The Broad Institute Genome Sequencing Center for Infectious Disease"/>
            <person name="Wu L."/>
            <person name="Ma J."/>
        </authorList>
    </citation>
    <scope>NUCLEOTIDE SEQUENCE [LARGE SCALE GENOMIC DNA]</scope>
    <source>
        <strain evidence="4">CGMCC 4.7178</strain>
    </source>
</reference>
<dbReference type="InterPro" id="IPR036388">
    <property type="entry name" value="WH-like_DNA-bd_sf"/>
</dbReference>
<keyword evidence="4" id="KW-1185">Reference proteome</keyword>
<dbReference type="RefSeq" id="WP_229711962.1">
    <property type="nucleotide sequence ID" value="NZ_BMMP01000011.1"/>
</dbReference>
<evidence type="ECO:0000313" key="4">
    <source>
        <dbReference type="Proteomes" id="UP000631535"/>
    </source>
</evidence>
<protein>
    <recommendedName>
        <fullName evidence="2">ANTAR domain-containing protein</fullName>
    </recommendedName>
</protein>
<dbReference type="InterPro" id="IPR005561">
    <property type="entry name" value="ANTAR"/>
</dbReference>
<dbReference type="InterPro" id="IPR011006">
    <property type="entry name" value="CheY-like_superfamily"/>
</dbReference>
<dbReference type="PROSITE" id="PS50921">
    <property type="entry name" value="ANTAR"/>
    <property type="match status" value="1"/>
</dbReference>